<dbReference type="PATRIC" id="fig|1360.96.peg.217"/>
<proteinExistence type="inferred from homology"/>
<evidence type="ECO:0000256" key="7">
    <source>
        <dbReference type="ARBA" id="ARBA00022842"/>
    </source>
</evidence>
<evidence type="ECO:0000256" key="6">
    <source>
        <dbReference type="ARBA" id="ARBA00022827"/>
    </source>
</evidence>
<accession>A0A0A7SZI5</accession>
<name>A0A0A7SZI5_LACLL</name>
<dbReference type="Pfam" id="PF02424">
    <property type="entry name" value="ApbE"/>
    <property type="match status" value="1"/>
</dbReference>
<keyword evidence="6 10" id="KW-0274">FAD</keyword>
<dbReference type="AlphaFoldDB" id="A0A0A7SZI5"/>
<evidence type="ECO:0000256" key="1">
    <source>
        <dbReference type="ARBA" id="ARBA00011955"/>
    </source>
</evidence>
<feature type="binding site" evidence="11">
    <location>
        <position position="154"/>
    </location>
    <ligand>
        <name>Mg(2+)</name>
        <dbReference type="ChEBI" id="CHEBI:18420"/>
    </ligand>
</feature>
<evidence type="ECO:0000256" key="4">
    <source>
        <dbReference type="ARBA" id="ARBA00022679"/>
    </source>
</evidence>
<comment type="similarity">
    <text evidence="10">Belongs to the ApbE family.</text>
</comment>
<sequence length="325" mass="36429">MKILEKKSTLKISKTYRALGTVISLTIYGHQDEELLDKTYQLIKYYEQLFTVNRDQSELMAVNHKAGIEPVQVSGVVYGLTKIALEKSKEAFGFNAAIGPLVKLWHIGFSDAKLPTQAEIDEKLKIINPDRIILRDDEFSIFLPEKGMEIDLGAIAKGYIADRIKDFWDAYGISSGIINLGGNLLLVGEAPHQTDKKWRIGIRNPLTNDKKPVLQLLSGEGSVVTSGISERYLKVNDKIYHHIIDSKTGYPHLNQLASVTVLSQKSIDGEIETTRLFFADGPIENWLTENPEVYGAIFISKDKKIKAVGIPQSQIYVADQSFEFE</sequence>
<evidence type="ECO:0000256" key="9">
    <source>
        <dbReference type="ARBA" id="ARBA00048540"/>
    </source>
</evidence>
<dbReference type="SUPFAM" id="SSF143631">
    <property type="entry name" value="ApbE-like"/>
    <property type="match status" value="1"/>
</dbReference>
<feature type="binding site" evidence="11">
    <location>
        <position position="274"/>
    </location>
    <ligand>
        <name>Mg(2+)</name>
        <dbReference type="ChEBI" id="CHEBI:18420"/>
    </ligand>
</feature>
<dbReference type="GO" id="GO:0016740">
    <property type="term" value="F:transferase activity"/>
    <property type="evidence" value="ECO:0007669"/>
    <property type="project" value="UniProtKB-UniRule"/>
</dbReference>
<protein>
    <recommendedName>
        <fullName evidence="2 10">FAD:protein FMN transferase</fullName>
        <ecNumber evidence="1 10">2.7.1.180</ecNumber>
    </recommendedName>
    <alternativeName>
        <fullName evidence="8 10">Flavin transferase</fullName>
    </alternativeName>
</protein>
<dbReference type="Gene3D" id="3.10.520.10">
    <property type="entry name" value="ApbE-like domains"/>
    <property type="match status" value="1"/>
</dbReference>
<dbReference type="Proteomes" id="UP000031847">
    <property type="component" value="Unassembled WGS sequence"/>
</dbReference>
<evidence type="ECO:0000313" key="13">
    <source>
        <dbReference type="Proteomes" id="UP000031847"/>
    </source>
</evidence>
<dbReference type="RefSeq" id="WP_023189927.1">
    <property type="nucleotide sequence ID" value="NZ_BAABQR010000003.1"/>
</dbReference>
<evidence type="ECO:0000256" key="10">
    <source>
        <dbReference type="PIRNR" id="PIRNR006268"/>
    </source>
</evidence>
<dbReference type="PANTHER" id="PTHR30040">
    <property type="entry name" value="THIAMINE BIOSYNTHESIS LIPOPROTEIN APBE"/>
    <property type="match status" value="1"/>
</dbReference>
<dbReference type="InterPro" id="IPR003374">
    <property type="entry name" value="ApbE-like_sf"/>
</dbReference>
<keyword evidence="4 10" id="KW-0808">Transferase</keyword>
<dbReference type="PIRSF" id="PIRSF006268">
    <property type="entry name" value="ApbE"/>
    <property type="match status" value="1"/>
</dbReference>
<keyword evidence="12" id="KW-0449">Lipoprotein</keyword>
<reference evidence="12 13" key="1">
    <citation type="submission" date="2015-01" db="EMBL/GenBank/DDBJ databases">
        <title>Lactococcus lactis subsp.lactis JCM 5805 whole genome shotgun sequence.</title>
        <authorList>
            <person name="Fujii T."/>
            <person name="Tomita Y."/>
            <person name="Ikushima S."/>
            <person name="Fujiwara D."/>
        </authorList>
    </citation>
    <scope>NUCLEOTIDE SEQUENCE [LARGE SCALE GENOMIC DNA]</scope>
    <source>
        <strain evidence="12 13">JCM 5805</strain>
    </source>
</reference>
<evidence type="ECO:0000256" key="3">
    <source>
        <dbReference type="ARBA" id="ARBA00022630"/>
    </source>
</evidence>
<comment type="caution">
    <text evidence="12">The sequence shown here is derived from an EMBL/GenBank/DDBJ whole genome shotgun (WGS) entry which is preliminary data.</text>
</comment>
<evidence type="ECO:0000256" key="8">
    <source>
        <dbReference type="ARBA" id="ARBA00031306"/>
    </source>
</evidence>
<comment type="catalytic activity">
    <reaction evidence="9 10">
        <text>L-threonyl-[protein] + FAD = FMN-L-threonyl-[protein] + AMP + H(+)</text>
        <dbReference type="Rhea" id="RHEA:36847"/>
        <dbReference type="Rhea" id="RHEA-COMP:11060"/>
        <dbReference type="Rhea" id="RHEA-COMP:11061"/>
        <dbReference type="ChEBI" id="CHEBI:15378"/>
        <dbReference type="ChEBI" id="CHEBI:30013"/>
        <dbReference type="ChEBI" id="CHEBI:57692"/>
        <dbReference type="ChEBI" id="CHEBI:74257"/>
        <dbReference type="ChEBI" id="CHEBI:456215"/>
        <dbReference type="EC" id="2.7.1.180"/>
    </reaction>
</comment>
<dbReference type="EC" id="2.7.1.180" evidence="1 10"/>
<keyword evidence="5 10" id="KW-0479">Metal-binding</keyword>
<organism evidence="12 13">
    <name type="scientific">Lactococcus lactis subsp. lactis</name>
    <name type="common">Streptococcus lactis</name>
    <dbReference type="NCBI Taxonomy" id="1360"/>
    <lineage>
        <taxon>Bacteria</taxon>
        <taxon>Bacillati</taxon>
        <taxon>Bacillota</taxon>
        <taxon>Bacilli</taxon>
        <taxon>Lactobacillales</taxon>
        <taxon>Streptococcaceae</taxon>
        <taxon>Lactococcus</taxon>
    </lineage>
</organism>
<evidence type="ECO:0000256" key="2">
    <source>
        <dbReference type="ARBA" id="ARBA00016337"/>
    </source>
</evidence>
<dbReference type="InterPro" id="IPR024932">
    <property type="entry name" value="ApbE"/>
</dbReference>
<keyword evidence="7 10" id="KW-0460">Magnesium</keyword>
<comment type="cofactor">
    <cofactor evidence="11">
        <name>Mg(2+)</name>
        <dbReference type="ChEBI" id="CHEBI:18420"/>
    </cofactor>
    <cofactor evidence="11">
        <name>Mn(2+)</name>
        <dbReference type="ChEBI" id="CHEBI:29035"/>
    </cofactor>
    <text evidence="11">Magnesium. Can also use manganese.</text>
</comment>
<dbReference type="EMBL" id="BBSI01000040">
    <property type="protein sequence ID" value="GAM81448.1"/>
    <property type="molecule type" value="Genomic_DNA"/>
</dbReference>
<keyword evidence="3 10" id="KW-0285">Flavoprotein</keyword>
<gene>
    <name evidence="12" type="ORF">JCM5805K_2572</name>
</gene>
<evidence type="ECO:0000256" key="5">
    <source>
        <dbReference type="ARBA" id="ARBA00022723"/>
    </source>
</evidence>
<evidence type="ECO:0000313" key="12">
    <source>
        <dbReference type="EMBL" id="GAM81448.1"/>
    </source>
</evidence>
<dbReference type="PANTHER" id="PTHR30040:SF2">
    <property type="entry name" value="FAD:PROTEIN FMN TRANSFERASE"/>
    <property type="match status" value="1"/>
</dbReference>
<evidence type="ECO:0000256" key="11">
    <source>
        <dbReference type="PIRSR" id="PIRSR006268-2"/>
    </source>
</evidence>
<dbReference type="GO" id="GO:0046872">
    <property type="term" value="F:metal ion binding"/>
    <property type="evidence" value="ECO:0007669"/>
    <property type="project" value="UniProtKB-UniRule"/>
</dbReference>